<accession>A0A9E7MRG1</accession>
<evidence type="ECO:0000313" key="2">
    <source>
        <dbReference type="Proteomes" id="UP001056576"/>
    </source>
</evidence>
<proteinExistence type="predicted"/>
<name>A0A9E7MRG1_9CAUD</name>
<keyword evidence="2" id="KW-1185">Reference proteome</keyword>
<dbReference type="EMBL" id="ON529857">
    <property type="protein sequence ID" value="USN15273.1"/>
    <property type="molecule type" value="Genomic_DNA"/>
</dbReference>
<protein>
    <submittedName>
        <fullName evidence="1">Uncharacterized protein</fullName>
    </submittedName>
</protein>
<gene>
    <name evidence="1" type="ORF">KIKIMORA_01270</name>
</gene>
<evidence type="ECO:0000313" key="1">
    <source>
        <dbReference type="EMBL" id="USN15273.1"/>
    </source>
</evidence>
<organism evidence="1 2">
    <name type="scientific">Brevundimonas phage vB_BpoS-Kikimora</name>
    <dbReference type="NCBI Taxonomy" id="2948601"/>
    <lineage>
        <taxon>Viruses</taxon>
        <taxon>Duplodnaviria</taxon>
        <taxon>Heunggongvirae</taxon>
        <taxon>Uroviricota</taxon>
        <taxon>Caudoviricetes</taxon>
        <taxon>Jeanschmidtviridae</taxon>
        <taxon>Kikimoravirus</taxon>
        <taxon>Kikimoravirus kikimora</taxon>
    </lineage>
</organism>
<sequence length="128" mass="14454">MVKALSSDAVDLLVTFWQARDIIDPFTQKPVQESGYELRSTNDKLELGVVDGVDLEDGDEPYDDLVVAAELVSNRLARTGTNKHGESLMWLTQQGLVEASKRYENLLHDWHHQGVIDIDDPETYLDRA</sequence>
<reference evidence="1 2" key="1">
    <citation type="submission" date="2022-05" db="EMBL/GenBank/DDBJ databases">
        <authorList>
            <person name="Friedrich I."/>
            <person name="Poehlein A."/>
            <person name="Schneider D."/>
            <person name="Hertel R."/>
            <person name="Daniel R."/>
        </authorList>
    </citation>
    <scope>NUCLEOTIDE SEQUENCE [LARGE SCALE GENOMIC DNA]</scope>
</reference>
<dbReference type="Proteomes" id="UP001056576">
    <property type="component" value="Segment"/>
</dbReference>